<feature type="region of interest" description="Disordered" evidence="1">
    <location>
        <begin position="1"/>
        <end position="32"/>
    </location>
</feature>
<feature type="compositionally biased region" description="Polar residues" evidence="1">
    <location>
        <begin position="1"/>
        <end position="11"/>
    </location>
</feature>
<sequence>MHQQKPTSGATQEGRFYHPHPKKGRVEGPGRLCGRPRLLFNQSQQTTVLQVPPVATNGPTHDSPLNNAYFFDPIDSQLDSYGIKVNLNGPFPNTPVESINSSIRNTSTCGQEELDLELRP</sequence>
<dbReference type="AlphaFoldDB" id="A0A6N2AQM6"/>
<name>A0A6N2AQM6_SOLCI</name>
<protein>
    <submittedName>
        <fullName evidence="2">Uncharacterized protein</fullName>
    </submittedName>
</protein>
<accession>A0A6N2AQM6</accession>
<feature type="compositionally biased region" description="Polar residues" evidence="1">
    <location>
        <begin position="98"/>
        <end position="110"/>
    </location>
</feature>
<feature type="region of interest" description="Disordered" evidence="1">
    <location>
        <begin position="98"/>
        <end position="120"/>
    </location>
</feature>
<reference evidence="2" key="1">
    <citation type="submission" date="2019-05" db="EMBL/GenBank/DDBJ databases">
        <title>The de novo reference genome and transcriptome assemblies of the wild tomato species Solanum chilense.</title>
        <authorList>
            <person name="Stam R."/>
            <person name="Nosenko T."/>
            <person name="Hoerger A.C."/>
            <person name="Stephan W."/>
            <person name="Seidel M.A."/>
            <person name="Kuhn J.M.M."/>
            <person name="Haberer G."/>
            <person name="Tellier A."/>
        </authorList>
    </citation>
    <scope>NUCLEOTIDE SEQUENCE</scope>
    <source>
        <tissue evidence="2">Mature leaves</tissue>
    </source>
</reference>
<dbReference type="EMBL" id="RXGB01008532">
    <property type="protein sequence ID" value="TMW84752.1"/>
    <property type="molecule type" value="Genomic_DNA"/>
</dbReference>
<gene>
    <name evidence="2" type="ORF">EJD97_024473</name>
</gene>
<organism evidence="2">
    <name type="scientific">Solanum chilense</name>
    <name type="common">Tomato</name>
    <name type="synonym">Lycopersicon chilense</name>
    <dbReference type="NCBI Taxonomy" id="4083"/>
    <lineage>
        <taxon>Eukaryota</taxon>
        <taxon>Viridiplantae</taxon>
        <taxon>Streptophyta</taxon>
        <taxon>Embryophyta</taxon>
        <taxon>Tracheophyta</taxon>
        <taxon>Spermatophyta</taxon>
        <taxon>Magnoliopsida</taxon>
        <taxon>eudicotyledons</taxon>
        <taxon>Gunneridae</taxon>
        <taxon>Pentapetalae</taxon>
        <taxon>asterids</taxon>
        <taxon>lamiids</taxon>
        <taxon>Solanales</taxon>
        <taxon>Solanaceae</taxon>
        <taxon>Solanoideae</taxon>
        <taxon>Solaneae</taxon>
        <taxon>Solanum</taxon>
        <taxon>Solanum subgen. Lycopersicon</taxon>
    </lineage>
</organism>
<comment type="caution">
    <text evidence="2">The sequence shown here is derived from an EMBL/GenBank/DDBJ whole genome shotgun (WGS) entry which is preliminary data.</text>
</comment>
<evidence type="ECO:0000256" key="1">
    <source>
        <dbReference type="SAM" id="MobiDB-lite"/>
    </source>
</evidence>
<evidence type="ECO:0000313" key="2">
    <source>
        <dbReference type="EMBL" id="TMW84752.1"/>
    </source>
</evidence>
<proteinExistence type="predicted"/>